<feature type="transmembrane region" description="Helical" evidence="13">
    <location>
        <begin position="7"/>
        <end position="25"/>
    </location>
</feature>
<feature type="region of interest" description="Disordered" evidence="12">
    <location>
        <begin position="729"/>
        <end position="753"/>
    </location>
</feature>
<evidence type="ECO:0000256" key="8">
    <source>
        <dbReference type="ARBA" id="ARBA00022989"/>
    </source>
</evidence>
<keyword evidence="15" id="KW-1185">Reference proteome</keyword>
<evidence type="ECO:0000256" key="5">
    <source>
        <dbReference type="ARBA" id="ARBA00022679"/>
    </source>
</evidence>
<dbReference type="GO" id="GO:0000139">
    <property type="term" value="C:Golgi membrane"/>
    <property type="evidence" value="ECO:0007669"/>
    <property type="project" value="UniProtKB-SubCell"/>
</dbReference>
<accession>A0A367Y449</accession>
<dbReference type="InterPro" id="IPR029044">
    <property type="entry name" value="Nucleotide-diphossugar_trans"/>
</dbReference>
<organism evidence="14 15">
    <name type="scientific">Candida viswanathii</name>
    <dbReference type="NCBI Taxonomy" id="5486"/>
    <lineage>
        <taxon>Eukaryota</taxon>
        <taxon>Fungi</taxon>
        <taxon>Dikarya</taxon>
        <taxon>Ascomycota</taxon>
        <taxon>Saccharomycotina</taxon>
        <taxon>Pichiomycetes</taxon>
        <taxon>Debaryomycetaceae</taxon>
        <taxon>Candida/Lodderomyces clade</taxon>
        <taxon>Candida</taxon>
    </lineage>
</organism>
<dbReference type="GO" id="GO:0006493">
    <property type="term" value="P:protein O-linked glycosylation"/>
    <property type="evidence" value="ECO:0007669"/>
    <property type="project" value="TreeGrafter"/>
</dbReference>
<keyword evidence="4 14" id="KW-0328">Glycosyltransferase</keyword>
<keyword evidence="6 13" id="KW-0812">Transmembrane</keyword>
<dbReference type="GO" id="GO:0046354">
    <property type="term" value="P:mannan biosynthetic process"/>
    <property type="evidence" value="ECO:0007669"/>
    <property type="project" value="UniProtKB-ARBA"/>
</dbReference>
<evidence type="ECO:0000256" key="2">
    <source>
        <dbReference type="ARBA" id="ARBA00004922"/>
    </source>
</evidence>
<dbReference type="SUPFAM" id="SSF53448">
    <property type="entry name" value="Nucleotide-diphospho-sugar transferases"/>
    <property type="match status" value="1"/>
</dbReference>
<dbReference type="GO" id="GO:0000033">
    <property type="term" value="F:alpha-1,3-mannosyltransferase activity"/>
    <property type="evidence" value="ECO:0007669"/>
    <property type="project" value="TreeGrafter"/>
</dbReference>
<evidence type="ECO:0000256" key="6">
    <source>
        <dbReference type="ARBA" id="ARBA00022692"/>
    </source>
</evidence>
<dbReference type="PANTHER" id="PTHR31392">
    <property type="entry name" value="ALPHA-1,3-MANNOSYLTRANSFERASE MNN1-RELATED"/>
    <property type="match status" value="1"/>
</dbReference>
<keyword evidence="7" id="KW-0735">Signal-anchor</keyword>
<comment type="pathway">
    <text evidence="2">Protein modification; protein glycosylation.</text>
</comment>
<evidence type="ECO:0000313" key="14">
    <source>
        <dbReference type="EMBL" id="RCK60665.1"/>
    </source>
</evidence>
<keyword evidence="10 13" id="KW-0472">Membrane</keyword>
<dbReference type="Proteomes" id="UP000253472">
    <property type="component" value="Unassembled WGS sequence"/>
</dbReference>
<keyword evidence="5 14" id="KW-0808">Transferase</keyword>
<evidence type="ECO:0000256" key="3">
    <source>
        <dbReference type="ARBA" id="ARBA00009105"/>
    </source>
</evidence>
<keyword evidence="9" id="KW-0333">Golgi apparatus</keyword>
<dbReference type="OrthoDB" id="430354at2759"/>
<dbReference type="PANTHER" id="PTHR31392:SF1">
    <property type="entry name" value="ALPHA-1,3-MANNOSYLTRANSFERASE MNN1-RELATED"/>
    <property type="match status" value="1"/>
</dbReference>
<gene>
    <name evidence="14" type="primary">MNN15_1</name>
    <name evidence="14" type="ORF">Cantr_08560</name>
</gene>
<sequence>MRITLKRILLAIVFVTLLIVGYFSLELVDLQLIRDMLLDTEEFDLDSFIADSLRIKKEIHYSNYLFSGYANFTKQFPDQNAIAKAPLEDKCQVVFSQWKEHNPEWKFRTWNSMAERYDKSSDKKEEFFKEKTKEIRKKFEKNFPRKEFVLDRLMNRTISRNFKASVQKSKEILQSMADTTTLIRLYGKCFLGKDNLNDQLNDLFNEFTNKVFPFVGRSSPRFRKAGETEEYGWPVYDSENIIVERKDDLTDNPVDFIQKNLKGRGIVISVATRHSRDVARLIKVLRALNNKLPIHILYKNDISKKSVSAIEDAAIATPEELLHPSINQEHQTFMPDLKLLEQYKDYGSEFPKQDLTFVNIVGSVSKDYKWSFPGYSNKILAMLFTSFEEFILLDADVVPLVDPEEFFTSKQYQKSGTYFFKDRSLRDFNDYIETNFFTTLFPANEKSIETLFDIPRVTEKTLGNRYMTGWRHHQEAGVVAFNKKQHYLGLLLMFPLCLWTEPINSSVWGDKDLFWSALACAADENYEFNEFSAASVGERTTDERRKYYPNSKSNEICSTHPGHVNEEGKLLWINSGFSYCKKNGYYRDRVKFPYSVFEKSELTELFNSPLRIRSAVIPPELPRLREPGSPPDPTPELRIRESWKQRKKDVDEINEKLAEGEERHEFITEWGPQKGWVKNSICFGYYYCGYDQIESYSPDKEFDQGHFFEFDEQTTRMYDYLSKIWHTGGSKTKYTPPPPPPEPLEEAVKRPPQ</sequence>
<comment type="similarity">
    <text evidence="3">Belongs to the MNN1/MNT family.</text>
</comment>
<protein>
    <submittedName>
        <fullName evidence="14">Putative alpha-1,3-mannosyltransferase MNN15</fullName>
    </submittedName>
</protein>
<evidence type="ECO:0000256" key="1">
    <source>
        <dbReference type="ARBA" id="ARBA00004323"/>
    </source>
</evidence>
<comment type="subcellular location">
    <subcellularLocation>
        <location evidence="1">Golgi apparatus membrane</location>
        <topology evidence="1">Single-pass type II membrane protein</topology>
    </subcellularLocation>
</comment>
<evidence type="ECO:0000256" key="11">
    <source>
        <dbReference type="ARBA" id="ARBA00023180"/>
    </source>
</evidence>
<proteinExistence type="inferred from homology"/>
<evidence type="ECO:0000313" key="15">
    <source>
        <dbReference type="Proteomes" id="UP000253472"/>
    </source>
</evidence>
<evidence type="ECO:0000256" key="4">
    <source>
        <dbReference type="ARBA" id="ARBA00022676"/>
    </source>
</evidence>
<dbReference type="UniPathway" id="UPA00378"/>
<evidence type="ECO:0000256" key="13">
    <source>
        <dbReference type="SAM" id="Phobius"/>
    </source>
</evidence>
<keyword evidence="8 13" id="KW-1133">Transmembrane helix</keyword>
<keyword evidence="11" id="KW-0325">Glycoprotein</keyword>
<comment type="caution">
    <text evidence="14">The sequence shown here is derived from an EMBL/GenBank/DDBJ whole genome shotgun (WGS) entry which is preliminary data.</text>
</comment>
<evidence type="ECO:0000256" key="9">
    <source>
        <dbReference type="ARBA" id="ARBA00023034"/>
    </source>
</evidence>
<reference evidence="14 15" key="1">
    <citation type="submission" date="2018-06" db="EMBL/GenBank/DDBJ databases">
        <title>Whole genome sequencing of Candida tropicalis (genome annotated by CSBL at Korea University).</title>
        <authorList>
            <person name="Ahn J."/>
        </authorList>
    </citation>
    <scope>NUCLEOTIDE SEQUENCE [LARGE SCALE GENOMIC DNA]</scope>
    <source>
        <strain evidence="14 15">ATCC 20962</strain>
    </source>
</reference>
<evidence type="ECO:0000256" key="7">
    <source>
        <dbReference type="ARBA" id="ARBA00022968"/>
    </source>
</evidence>
<dbReference type="Pfam" id="PF11051">
    <property type="entry name" value="Mannosyl_trans3"/>
    <property type="match status" value="1"/>
</dbReference>
<dbReference type="InterPro" id="IPR022751">
    <property type="entry name" value="Alpha_mannosyltransferase"/>
</dbReference>
<dbReference type="AlphaFoldDB" id="A0A367Y449"/>
<dbReference type="EMBL" id="QLNQ01000026">
    <property type="protein sequence ID" value="RCK60665.1"/>
    <property type="molecule type" value="Genomic_DNA"/>
</dbReference>
<dbReference type="STRING" id="5486.A0A367Y449"/>
<name>A0A367Y449_9ASCO</name>
<evidence type="ECO:0000256" key="10">
    <source>
        <dbReference type="ARBA" id="ARBA00023136"/>
    </source>
</evidence>
<evidence type="ECO:0000256" key="12">
    <source>
        <dbReference type="SAM" id="MobiDB-lite"/>
    </source>
</evidence>